<comment type="caution">
    <text evidence="2">The sequence shown here is derived from an EMBL/GenBank/DDBJ whole genome shotgun (WGS) entry which is preliminary data.</text>
</comment>
<evidence type="ECO:0000313" key="3">
    <source>
        <dbReference type="Proteomes" id="UP000238362"/>
    </source>
</evidence>
<dbReference type="AlphaFoldDB" id="A0A2T0LXA8"/>
<feature type="signal peptide" evidence="1">
    <location>
        <begin position="1"/>
        <end position="37"/>
    </location>
</feature>
<name>A0A2T0LXA8_9PSEU</name>
<dbReference type="Proteomes" id="UP000238362">
    <property type="component" value="Unassembled WGS sequence"/>
</dbReference>
<gene>
    <name evidence="2" type="ORF">B0I33_104480</name>
</gene>
<dbReference type="InterPro" id="IPR007253">
    <property type="entry name" value="Cell_wall-bd_2"/>
</dbReference>
<dbReference type="InterPro" id="IPR051922">
    <property type="entry name" value="Bact_Sporulation_Assoc"/>
</dbReference>
<proteinExistence type="predicted"/>
<keyword evidence="1" id="KW-0732">Signal</keyword>
<protein>
    <submittedName>
        <fullName evidence="2">Putative cell wall binding repeat protein</fullName>
    </submittedName>
</protein>
<organism evidence="2 3">
    <name type="scientific">Prauserella shujinwangii</name>
    <dbReference type="NCBI Taxonomy" id="1453103"/>
    <lineage>
        <taxon>Bacteria</taxon>
        <taxon>Bacillati</taxon>
        <taxon>Actinomycetota</taxon>
        <taxon>Actinomycetes</taxon>
        <taxon>Pseudonocardiales</taxon>
        <taxon>Pseudonocardiaceae</taxon>
        <taxon>Prauserella</taxon>
    </lineage>
</organism>
<reference evidence="2 3" key="1">
    <citation type="submission" date="2018-03" db="EMBL/GenBank/DDBJ databases">
        <title>Genomic Encyclopedia of Type Strains, Phase III (KMG-III): the genomes of soil and plant-associated and newly described type strains.</title>
        <authorList>
            <person name="Whitman W."/>
        </authorList>
    </citation>
    <scope>NUCLEOTIDE SEQUENCE [LARGE SCALE GENOMIC DNA]</scope>
    <source>
        <strain evidence="2 3">CGMCC 4.7125</strain>
    </source>
</reference>
<dbReference type="Pfam" id="PF04122">
    <property type="entry name" value="CW_binding_2"/>
    <property type="match status" value="3"/>
</dbReference>
<dbReference type="OrthoDB" id="9764271at2"/>
<feature type="chain" id="PRO_5039685109" evidence="1">
    <location>
        <begin position="38"/>
        <end position="433"/>
    </location>
</feature>
<accession>A0A2T0LXA8</accession>
<dbReference type="PANTHER" id="PTHR30032">
    <property type="entry name" value="N-ACETYLMURAMOYL-L-ALANINE AMIDASE-RELATED"/>
    <property type="match status" value="1"/>
</dbReference>
<dbReference type="PANTHER" id="PTHR30032:SF8">
    <property type="entry name" value="GERMINATION-SPECIFIC N-ACETYLMURAMOYL-L-ALANINE AMIDASE"/>
    <property type="match status" value="1"/>
</dbReference>
<keyword evidence="3" id="KW-1185">Reference proteome</keyword>
<evidence type="ECO:0000313" key="2">
    <source>
        <dbReference type="EMBL" id="PRX48663.1"/>
    </source>
</evidence>
<dbReference type="RefSeq" id="WP_106178712.1">
    <property type="nucleotide sequence ID" value="NZ_PVNH01000004.1"/>
</dbReference>
<dbReference type="Gene3D" id="3.40.50.12090">
    <property type="match status" value="1"/>
</dbReference>
<dbReference type="EMBL" id="PVNH01000004">
    <property type="protein sequence ID" value="PRX48663.1"/>
    <property type="molecule type" value="Genomic_DNA"/>
</dbReference>
<sequence length="433" mass="45693">MHVTLKRRVHTRSARSFGAVVLAAATVLGGLAGGTAAADQADQTDRAELSKAQRVDAAPGIHAHATRVNAQKPDQRTMAAGPEGCITTKSSAEGDVLRFRYAGQNRYTTAVCTSYGTWWDHDEPGEELLKADAVVLARGDNFPDALAGGPLAAYVNGPLLLNSPDRLLPEVKAEIQRVLAPGGKVFLLGGTGSLSAGVRSAITAMGYQTERIAGANRFETAIRIAERMPTTNLFFVTTGMNFPDALAAGEYAAQYTYYATHAPDLTDRRPIALLFTNDGRMPATTAQFADARASEHDRSLLMMTAGGAADRAVRATFPPAVIESFVGANRFETAAVIARRLYTDPSSGELLAWGAGLANGMNFPDALGGTGLLMTYGDPLLLTRATTLDAPTRQFLQNHQRPSSPDDPAFLHVFGGTAVVSAGVADAALNAFD</sequence>
<evidence type="ECO:0000256" key="1">
    <source>
        <dbReference type="SAM" id="SignalP"/>
    </source>
</evidence>